<keyword evidence="1" id="KW-1133">Transmembrane helix</keyword>
<evidence type="ECO:0000313" key="3">
    <source>
        <dbReference type="EMBL" id="GGA78961.1"/>
    </source>
</evidence>
<accession>A0A916S097</accession>
<dbReference type="InterPro" id="IPR016747">
    <property type="entry name" value="Phosphotransbutyrylase"/>
</dbReference>
<feature type="transmembrane region" description="Helical" evidence="1">
    <location>
        <begin position="122"/>
        <end position="143"/>
    </location>
</feature>
<evidence type="ECO:0000259" key="2">
    <source>
        <dbReference type="Pfam" id="PF04892"/>
    </source>
</evidence>
<keyword evidence="1" id="KW-0472">Membrane</keyword>
<gene>
    <name evidence="3" type="ORF">GCM10008025_23010</name>
</gene>
<dbReference type="Proteomes" id="UP000613512">
    <property type="component" value="Unassembled WGS sequence"/>
</dbReference>
<evidence type="ECO:0000313" key="4">
    <source>
        <dbReference type="Proteomes" id="UP000613512"/>
    </source>
</evidence>
<dbReference type="PIRSF" id="PIRSF019083">
    <property type="entry name" value="UCP019083_VanZ"/>
    <property type="match status" value="1"/>
</dbReference>
<feature type="domain" description="VanZ-like" evidence="2">
    <location>
        <begin position="7"/>
        <end position="137"/>
    </location>
</feature>
<keyword evidence="1" id="KW-0812">Transmembrane</keyword>
<name>A0A916S097_9BACI</name>
<dbReference type="NCBIfam" id="NF037970">
    <property type="entry name" value="vanZ_1"/>
    <property type="match status" value="1"/>
</dbReference>
<dbReference type="InterPro" id="IPR006976">
    <property type="entry name" value="VanZ-like"/>
</dbReference>
<sequence>MKKVFSIIIVIFWMALIFFFSHQPGEQSGELSDGITAMLIGMLHVVIPGAEDIITGLFIRKLAHFSVYFMLAILLMNAFRCFQVTVKKSIIPAFIISVLYAISDEVHQAFIPGRGPQVTDVLLDSAGALVGIGVYCALLHIFTRKRYSGNNVR</sequence>
<dbReference type="EMBL" id="BMEY01000011">
    <property type="protein sequence ID" value="GGA78961.1"/>
    <property type="molecule type" value="Genomic_DNA"/>
</dbReference>
<dbReference type="RefSeq" id="WP_188384813.1">
    <property type="nucleotide sequence ID" value="NZ_BMEY01000011.1"/>
</dbReference>
<comment type="caution">
    <text evidence="3">The sequence shown here is derived from an EMBL/GenBank/DDBJ whole genome shotgun (WGS) entry which is preliminary data.</text>
</comment>
<organism evidence="3 4">
    <name type="scientific">Ornithinibacillus halotolerans</name>
    <dbReference type="NCBI Taxonomy" id="1274357"/>
    <lineage>
        <taxon>Bacteria</taxon>
        <taxon>Bacillati</taxon>
        <taxon>Bacillota</taxon>
        <taxon>Bacilli</taxon>
        <taxon>Bacillales</taxon>
        <taxon>Bacillaceae</taxon>
        <taxon>Ornithinibacillus</taxon>
    </lineage>
</organism>
<reference evidence="3" key="2">
    <citation type="submission" date="2020-09" db="EMBL/GenBank/DDBJ databases">
        <authorList>
            <person name="Sun Q."/>
            <person name="Zhou Y."/>
        </authorList>
    </citation>
    <scope>NUCLEOTIDE SEQUENCE</scope>
    <source>
        <strain evidence="3">CGMCC 1.12408</strain>
    </source>
</reference>
<evidence type="ECO:0000256" key="1">
    <source>
        <dbReference type="SAM" id="Phobius"/>
    </source>
</evidence>
<feature type="transmembrane region" description="Helical" evidence="1">
    <location>
        <begin position="6"/>
        <end position="22"/>
    </location>
</feature>
<feature type="transmembrane region" description="Helical" evidence="1">
    <location>
        <begin position="62"/>
        <end position="79"/>
    </location>
</feature>
<feature type="transmembrane region" description="Helical" evidence="1">
    <location>
        <begin position="34"/>
        <end position="50"/>
    </location>
</feature>
<keyword evidence="4" id="KW-1185">Reference proteome</keyword>
<dbReference type="Pfam" id="PF04892">
    <property type="entry name" value="VanZ"/>
    <property type="match status" value="1"/>
</dbReference>
<proteinExistence type="predicted"/>
<reference evidence="3" key="1">
    <citation type="journal article" date="2014" name="Int. J. Syst. Evol. Microbiol.">
        <title>Complete genome sequence of Corynebacterium casei LMG S-19264T (=DSM 44701T), isolated from a smear-ripened cheese.</title>
        <authorList>
            <consortium name="US DOE Joint Genome Institute (JGI-PGF)"/>
            <person name="Walter F."/>
            <person name="Albersmeier A."/>
            <person name="Kalinowski J."/>
            <person name="Ruckert C."/>
        </authorList>
    </citation>
    <scope>NUCLEOTIDE SEQUENCE</scope>
    <source>
        <strain evidence="3">CGMCC 1.12408</strain>
    </source>
</reference>
<protein>
    <recommendedName>
        <fullName evidence="2">VanZ-like domain-containing protein</fullName>
    </recommendedName>
</protein>
<dbReference type="AlphaFoldDB" id="A0A916S097"/>